<evidence type="ECO:0008006" key="4">
    <source>
        <dbReference type="Google" id="ProtNLM"/>
    </source>
</evidence>
<gene>
    <name evidence="2" type="ORF">OEZ85_003644</name>
</gene>
<proteinExistence type="predicted"/>
<dbReference type="Gene3D" id="1.10.150.60">
    <property type="entry name" value="ARID DNA-binding domain"/>
    <property type="match status" value="1"/>
</dbReference>
<dbReference type="Proteomes" id="UP001244341">
    <property type="component" value="Chromosome 10b"/>
</dbReference>
<dbReference type="EMBL" id="CP126217">
    <property type="protein sequence ID" value="WIA18977.1"/>
    <property type="molecule type" value="Genomic_DNA"/>
</dbReference>
<accession>A0ABY8UF75</accession>
<evidence type="ECO:0000313" key="2">
    <source>
        <dbReference type="EMBL" id="WIA18977.1"/>
    </source>
</evidence>
<name>A0ABY8UF75_TETOB</name>
<keyword evidence="3" id="KW-1185">Reference proteome</keyword>
<reference evidence="2 3" key="1">
    <citation type="submission" date="2023-05" db="EMBL/GenBank/DDBJ databases">
        <title>A 100% complete, gapless, phased diploid assembly of the Scenedesmus obliquus UTEX 3031 genome.</title>
        <authorList>
            <person name="Biondi T.C."/>
            <person name="Hanschen E.R."/>
            <person name="Kwon T."/>
            <person name="Eng W."/>
            <person name="Kruse C.P.S."/>
            <person name="Koehler S.I."/>
            <person name="Kunde Y."/>
            <person name="Gleasner C.D."/>
            <person name="You Mak K.T."/>
            <person name="Polle J."/>
            <person name="Hovde B.T."/>
            <person name="Starkenburg S.R."/>
        </authorList>
    </citation>
    <scope>NUCLEOTIDE SEQUENCE [LARGE SCALE GENOMIC DNA]</scope>
    <source>
        <strain evidence="2 3">DOE0152z</strain>
    </source>
</reference>
<dbReference type="InterPro" id="IPR036431">
    <property type="entry name" value="ARID_dom_sf"/>
</dbReference>
<organism evidence="2 3">
    <name type="scientific">Tetradesmus obliquus</name>
    <name type="common">Green alga</name>
    <name type="synonym">Acutodesmus obliquus</name>
    <dbReference type="NCBI Taxonomy" id="3088"/>
    <lineage>
        <taxon>Eukaryota</taxon>
        <taxon>Viridiplantae</taxon>
        <taxon>Chlorophyta</taxon>
        <taxon>core chlorophytes</taxon>
        <taxon>Chlorophyceae</taxon>
        <taxon>CS clade</taxon>
        <taxon>Sphaeropleales</taxon>
        <taxon>Scenedesmaceae</taxon>
        <taxon>Tetradesmus</taxon>
    </lineage>
</organism>
<dbReference type="SUPFAM" id="SSF46774">
    <property type="entry name" value="ARID-like"/>
    <property type="match status" value="1"/>
</dbReference>
<evidence type="ECO:0000256" key="1">
    <source>
        <dbReference type="SAM" id="MobiDB-lite"/>
    </source>
</evidence>
<evidence type="ECO:0000313" key="3">
    <source>
        <dbReference type="Proteomes" id="UP001244341"/>
    </source>
</evidence>
<feature type="region of interest" description="Disordered" evidence="1">
    <location>
        <begin position="1"/>
        <end position="29"/>
    </location>
</feature>
<sequence length="291" mass="30714">MSTQHQAPFSHAAEPTAAAADEAAPRISRSAAAPWSMPLKFLPLPKGFSCPGSSSSRIDMRSKSHAQLLALAARHNSRQGIKEDPFEATLKGIPERAKLRPSSQLATTHTLGSVPADSPYAKAWRSIKRKAVRPAGKGKAAEDAAAKRAEAAATAARLTKLQGKPSQEGGRAPLRQQQLQQLVVPPEQMRWRSKLEAFLGRPLLLPQLGPEAPVLDLNRLFIEVMSQGGFRVVSQSAGWQNLALNLQPYDMLGEQAAAGTGLPPLLPQDAAAAAAAAAAASAKGKGKSKQA</sequence>
<protein>
    <recommendedName>
        <fullName evidence="4">ARID domain-containing protein</fullName>
    </recommendedName>
</protein>
<feature type="compositionally biased region" description="Low complexity" evidence="1">
    <location>
        <begin position="12"/>
        <end position="29"/>
    </location>
</feature>